<sequence>MAVMGEIFDVSTAAKRFRLFAVAEAITWVGLLIGMAFKWIPNILDKLGVLTDPQWVLGVKIFGPVHGTVFIVYVLVTLVVSRELEWSRRTLLLALGASIPPFATVWFERWAVRTDQLGELSANGRGAAAAPSNAS</sequence>
<evidence type="ECO:0000256" key="6">
    <source>
        <dbReference type="SAM" id="Phobius"/>
    </source>
</evidence>
<dbReference type="Proteomes" id="UP000798951">
    <property type="component" value="Unassembled WGS sequence"/>
</dbReference>
<name>A0ABQ6YEF8_9NOCA</name>
<dbReference type="InterPro" id="IPR023845">
    <property type="entry name" value="DUF3817_TM"/>
</dbReference>
<evidence type="ECO:0000313" key="8">
    <source>
        <dbReference type="EMBL" id="KAF0835802.1"/>
    </source>
</evidence>
<feature type="transmembrane region" description="Helical" evidence="6">
    <location>
        <begin position="20"/>
        <end position="41"/>
    </location>
</feature>
<feature type="transmembrane region" description="Helical" evidence="6">
    <location>
        <begin position="61"/>
        <end position="80"/>
    </location>
</feature>
<keyword evidence="2" id="KW-1003">Cell membrane</keyword>
<protein>
    <submittedName>
        <fullName evidence="8">Integral membrane protein</fullName>
    </submittedName>
</protein>
<organism evidence="8 9">
    <name type="scientific">Nocardia caishijiensis</name>
    <dbReference type="NCBI Taxonomy" id="184756"/>
    <lineage>
        <taxon>Bacteria</taxon>
        <taxon>Bacillati</taxon>
        <taxon>Actinomycetota</taxon>
        <taxon>Actinomycetes</taxon>
        <taxon>Mycobacteriales</taxon>
        <taxon>Nocardiaceae</taxon>
        <taxon>Nocardia</taxon>
    </lineage>
</organism>
<accession>A0ABQ6YEF8</accession>
<evidence type="ECO:0000313" key="9">
    <source>
        <dbReference type="Proteomes" id="UP000798951"/>
    </source>
</evidence>
<gene>
    <name evidence="8" type="ORF">FNL39_1166</name>
</gene>
<evidence type="ECO:0000256" key="3">
    <source>
        <dbReference type="ARBA" id="ARBA00022692"/>
    </source>
</evidence>
<dbReference type="NCBIfam" id="TIGR03954">
    <property type="entry name" value="integ_memb_HG"/>
    <property type="match status" value="1"/>
</dbReference>
<feature type="domain" description="DUF3817" evidence="7">
    <location>
        <begin position="15"/>
        <end position="113"/>
    </location>
</feature>
<evidence type="ECO:0000256" key="2">
    <source>
        <dbReference type="ARBA" id="ARBA00022475"/>
    </source>
</evidence>
<comment type="subcellular location">
    <subcellularLocation>
        <location evidence="1">Cell membrane</location>
        <topology evidence="1">Multi-pass membrane protein</topology>
    </subcellularLocation>
</comment>
<dbReference type="PANTHER" id="PTHR40077">
    <property type="entry name" value="MEMBRANE PROTEIN-RELATED"/>
    <property type="match status" value="1"/>
</dbReference>
<evidence type="ECO:0000256" key="4">
    <source>
        <dbReference type="ARBA" id="ARBA00022989"/>
    </source>
</evidence>
<dbReference type="PANTHER" id="PTHR40077:SF1">
    <property type="entry name" value="MEMBRANE PROTEIN"/>
    <property type="match status" value="1"/>
</dbReference>
<keyword evidence="4 6" id="KW-1133">Transmembrane helix</keyword>
<comment type="caution">
    <text evidence="8">The sequence shown here is derived from an EMBL/GenBank/DDBJ whole genome shotgun (WGS) entry which is preliminary data.</text>
</comment>
<evidence type="ECO:0000256" key="5">
    <source>
        <dbReference type="ARBA" id="ARBA00023136"/>
    </source>
</evidence>
<dbReference type="EMBL" id="VMSD01000016">
    <property type="protein sequence ID" value="KAF0835802.1"/>
    <property type="molecule type" value="Genomic_DNA"/>
</dbReference>
<evidence type="ECO:0000259" key="7">
    <source>
        <dbReference type="Pfam" id="PF12823"/>
    </source>
</evidence>
<proteinExistence type="predicted"/>
<keyword evidence="5 6" id="KW-0472">Membrane</keyword>
<keyword evidence="9" id="KW-1185">Reference proteome</keyword>
<dbReference type="Pfam" id="PF12823">
    <property type="entry name" value="DUF3817"/>
    <property type="match status" value="1"/>
</dbReference>
<dbReference type="RefSeq" id="WP_174550276.1">
    <property type="nucleotide sequence ID" value="NZ_VMSD01000016.1"/>
</dbReference>
<evidence type="ECO:0000256" key="1">
    <source>
        <dbReference type="ARBA" id="ARBA00004651"/>
    </source>
</evidence>
<keyword evidence="3 6" id="KW-0812">Transmembrane</keyword>
<reference evidence="8 9" key="1">
    <citation type="submission" date="2019-07" db="EMBL/GenBank/DDBJ databases">
        <title>Genomic Encyclopedia of Type Strains, Phase IV (KMG-IV): sequencing the most valuable type-strain genomes for metagenomic binning, comparative biology and taxonomic classification.</title>
        <authorList>
            <person name="Goeker M."/>
        </authorList>
    </citation>
    <scope>NUCLEOTIDE SEQUENCE [LARGE SCALE GENOMIC DNA]</scope>
    <source>
        <strain evidence="8 9">DSM 44831</strain>
    </source>
</reference>